<accession>A0A1S2VFH3</accession>
<protein>
    <recommendedName>
        <fullName evidence="3">Ig-like domain-containing protein</fullName>
    </recommendedName>
</protein>
<organism evidence="1 2">
    <name type="scientific">Arsenicibacter rosenii</name>
    <dbReference type="NCBI Taxonomy" id="1750698"/>
    <lineage>
        <taxon>Bacteria</taxon>
        <taxon>Pseudomonadati</taxon>
        <taxon>Bacteroidota</taxon>
        <taxon>Cytophagia</taxon>
        <taxon>Cytophagales</taxon>
        <taxon>Spirosomataceae</taxon>
        <taxon>Arsenicibacter</taxon>
    </lineage>
</organism>
<evidence type="ECO:0008006" key="3">
    <source>
        <dbReference type="Google" id="ProtNLM"/>
    </source>
</evidence>
<evidence type="ECO:0000313" key="1">
    <source>
        <dbReference type="EMBL" id="OIN57462.1"/>
    </source>
</evidence>
<dbReference type="Proteomes" id="UP000181790">
    <property type="component" value="Unassembled WGS sequence"/>
</dbReference>
<evidence type="ECO:0000313" key="2">
    <source>
        <dbReference type="Proteomes" id="UP000181790"/>
    </source>
</evidence>
<dbReference type="RefSeq" id="WP_071504923.1">
    <property type="nucleotide sequence ID" value="NZ_MORL01000012.1"/>
</dbReference>
<sequence>MGGNTFINRNTTNGLNGNSPNKVFVGNNIYVGGNGLSMCDEPLPCSLTVTAAPDSQTITSGGSATLTASGADSYTWSNGSTDNPLVLTNVTSATTLSVTGVTGTCSATASATISVTAALSVTSPAIDQPLLVLSAGNCPVTFTGQGWGNRFVITSNSGYVFSTVFRNFSLGNNLTAPGINKPGTYTVTAYGDPGQTPVSYSFLVTGTGCN</sequence>
<name>A0A1S2VFH3_9BACT</name>
<dbReference type="EMBL" id="MORL01000012">
    <property type="protein sequence ID" value="OIN57462.1"/>
    <property type="molecule type" value="Genomic_DNA"/>
</dbReference>
<comment type="caution">
    <text evidence="1">The sequence shown here is derived from an EMBL/GenBank/DDBJ whole genome shotgun (WGS) entry which is preliminary data.</text>
</comment>
<dbReference type="OrthoDB" id="904877at2"/>
<gene>
    <name evidence="1" type="ORF">BLX24_19730</name>
</gene>
<keyword evidence="2" id="KW-1185">Reference proteome</keyword>
<proteinExistence type="predicted"/>
<reference evidence="1 2" key="1">
    <citation type="submission" date="2016-10" db="EMBL/GenBank/DDBJ databases">
        <title>Arsenicibacter rosenii gen. nov., sp. nov., an efficient arsenic-methylating bacterium isolated from an arsenic-contaminated paddy soil.</title>
        <authorList>
            <person name="Huang K."/>
        </authorList>
    </citation>
    <scope>NUCLEOTIDE SEQUENCE [LARGE SCALE GENOMIC DNA]</scope>
    <source>
        <strain evidence="1 2">SM-1</strain>
    </source>
</reference>
<dbReference type="AlphaFoldDB" id="A0A1S2VFH3"/>